<evidence type="ECO:0000313" key="2">
    <source>
        <dbReference type="Proteomes" id="UP000043764"/>
    </source>
</evidence>
<name>A0A0H5D5G5_9RHOB</name>
<proteinExistence type="predicted"/>
<evidence type="ECO:0000313" key="1">
    <source>
        <dbReference type="EMBL" id="CRL11958.1"/>
    </source>
</evidence>
<protein>
    <submittedName>
        <fullName evidence="1">Uncharacterized protein</fullName>
    </submittedName>
</protein>
<accession>A0A0H5D5G5</accession>
<organism evidence="1 2">
    <name type="scientific">Phaeobacter italicus</name>
    <dbReference type="NCBI Taxonomy" id="481446"/>
    <lineage>
        <taxon>Bacteria</taxon>
        <taxon>Pseudomonadati</taxon>
        <taxon>Pseudomonadota</taxon>
        <taxon>Alphaproteobacteria</taxon>
        <taxon>Rhodobacterales</taxon>
        <taxon>Roseobacteraceae</taxon>
        <taxon>Phaeobacter</taxon>
    </lineage>
</organism>
<dbReference type="RefSeq" id="WP_131724105.1">
    <property type="nucleotide sequence ID" value="NZ_CVRL01000037.1"/>
</dbReference>
<dbReference type="AlphaFoldDB" id="A0A0H5D5G5"/>
<dbReference type="Proteomes" id="UP000043764">
    <property type="component" value="Unassembled WGS sequence"/>
</dbReference>
<dbReference type="EMBL" id="CVRL01000037">
    <property type="protein sequence ID" value="CRL11958.1"/>
    <property type="molecule type" value="Genomic_DNA"/>
</dbReference>
<reference evidence="2" key="1">
    <citation type="submission" date="2015-05" db="EMBL/GenBank/DDBJ databases">
        <authorList>
            <person name="Rodrigo-Torres Lidia"/>
            <person name="Arahal R.David."/>
        </authorList>
    </citation>
    <scope>NUCLEOTIDE SEQUENCE [LARGE SCALE GENOMIC DNA]</scope>
    <source>
        <strain evidence="2">CECT 7321</strain>
    </source>
</reference>
<sequence>MENQNPQNRRITRHFIRDAAGTKRTAVQKMKANDMAHSFLRMQKTGAKMFLIGEVVPPHALKSNLLRECRFYFQ</sequence>
<gene>
    <name evidence="1" type="ORF">NIT7321_02829</name>
</gene>
<keyword evidence="2" id="KW-1185">Reference proteome</keyword>